<dbReference type="PATRIC" id="fig|927665.4.peg.142"/>
<accession>A0A0F5JQ79</accession>
<dbReference type="PROSITE" id="PS51257">
    <property type="entry name" value="PROKAR_LIPOPROTEIN"/>
    <property type="match status" value="1"/>
</dbReference>
<evidence type="ECO:0000313" key="2">
    <source>
        <dbReference type="Proteomes" id="UP000033047"/>
    </source>
</evidence>
<dbReference type="RefSeq" id="WP_007658928.1">
    <property type="nucleotide sequence ID" value="NZ_KQ033912.1"/>
</dbReference>
<sequence>MNKITGYILLSFILLIGCKKYENNKFTTKYIKEEAVEYSLSPQLLPIDILNPTGIVAIDTFLVFVQRHENKIIKVYSVNDYKILGNFLRKGNGPNEIVLFTRFNQFFQQNNESLLWIQSYPNFMGLLNINKSIKNNNTFFEKKVDFTKSNDMKNIFEESNAVFELSDSVFLLTKDPIRSQTFKENTNPFYVKLNYCSNIVYDTIYINNLKGINFENNLIYSAYPVIKPNRDKIALFYTYMDAIIIIDLNTKNKTKIGLSNMGLNTKYAIEQKKQIHYEAFATDSLLFGLRKDKNNNSVLYTYDWNGVFKYKLYLNANVLYFSINEKNKTLYGIDEDDHILAYDLKDI</sequence>
<evidence type="ECO:0008006" key="3">
    <source>
        <dbReference type="Google" id="ProtNLM"/>
    </source>
</evidence>
<protein>
    <recommendedName>
        <fullName evidence="3">TolB-like 6-blade propeller-like</fullName>
    </recommendedName>
</protein>
<organism evidence="1 2">
    <name type="scientific">Parabacteroides goldsteinii DSM 19448 = WAL 12034</name>
    <dbReference type="NCBI Taxonomy" id="927665"/>
    <lineage>
        <taxon>Bacteria</taxon>
        <taxon>Pseudomonadati</taxon>
        <taxon>Bacteroidota</taxon>
        <taxon>Bacteroidia</taxon>
        <taxon>Bacteroidales</taxon>
        <taxon>Tannerellaceae</taxon>
        <taxon>Parabacteroides</taxon>
    </lineage>
</organism>
<evidence type="ECO:0000313" key="1">
    <source>
        <dbReference type="EMBL" id="KKB59874.1"/>
    </source>
</evidence>
<dbReference type="HOGENOM" id="CLU_756124_0_0_10"/>
<gene>
    <name evidence="1" type="ORF">HMPREF1535_00146</name>
</gene>
<dbReference type="Proteomes" id="UP000033047">
    <property type="component" value="Unassembled WGS sequence"/>
</dbReference>
<reference evidence="1 2" key="1">
    <citation type="submission" date="2013-04" db="EMBL/GenBank/DDBJ databases">
        <title>The Genome Sequence of Parabacteroides goldsteinii DSM 19448.</title>
        <authorList>
            <consortium name="The Broad Institute Genomics Platform"/>
            <person name="Earl A."/>
            <person name="Ward D."/>
            <person name="Feldgarden M."/>
            <person name="Gevers D."/>
            <person name="Martens E."/>
            <person name="Sakamoto M."/>
            <person name="Benno Y."/>
            <person name="Song Y."/>
            <person name="Liu C."/>
            <person name="Lee J."/>
            <person name="Bolanos M."/>
            <person name="Vaisanen M.L."/>
            <person name="Finegold S.M."/>
            <person name="Walker B."/>
            <person name="Young S."/>
            <person name="Zeng Q."/>
            <person name="Gargeya S."/>
            <person name="Fitzgerald M."/>
            <person name="Haas B."/>
            <person name="Abouelleil A."/>
            <person name="Allen A.W."/>
            <person name="Alvarado L."/>
            <person name="Arachchi H.M."/>
            <person name="Berlin A.M."/>
            <person name="Chapman S.B."/>
            <person name="Gainer-Dewar J."/>
            <person name="Goldberg J."/>
            <person name="Griggs A."/>
            <person name="Gujja S."/>
            <person name="Hansen M."/>
            <person name="Howarth C."/>
            <person name="Imamovic A."/>
            <person name="Ireland A."/>
            <person name="Larimer J."/>
            <person name="McCowan C."/>
            <person name="Murphy C."/>
            <person name="Pearson M."/>
            <person name="Poon T.W."/>
            <person name="Priest M."/>
            <person name="Roberts A."/>
            <person name="Saif S."/>
            <person name="Shea T."/>
            <person name="Sisk P."/>
            <person name="Sykes S."/>
            <person name="Wortman J."/>
            <person name="Nusbaum C."/>
            <person name="Birren B."/>
        </authorList>
    </citation>
    <scope>NUCLEOTIDE SEQUENCE [LARGE SCALE GENOMIC DNA]</scope>
    <source>
        <strain evidence="1 2">DSM 19448</strain>
    </source>
</reference>
<dbReference type="AlphaFoldDB" id="A0A0F5JQ79"/>
<dbReference type="STRING" id="927665.HMPREF1535_00146"/>
<proteinExistence type="predicted"/>
<comment type="caution">
    <text evidence="1">The sequence shown here is derived from an EMBL/GenBank/DDBJ whole genome shotgun (WGS) entry which is preliminary data.</text>
</comment>
<dbReference type="EMBL" id="AQHV01000001">
    <property type="protein sequence ID" value="KKB59874.1"/>
    <property type="molecule type" value="Genomic_DNA"/>
</dbReference>
<name>A0A0F5JQ79_9BACT</name>